<organism evidence="4 5">
    <name type="scientific">Paracidovorax wautersii</name>
    <dbReference type="NCBI Taxonomy" id="1177982"/>
    <lineage>
        <taxon>Bacteria</taxon>
        <taxon>Pseudomonadati</taxon>
        <taxon>Pseudomonadota</taxon>
        <taxon>Betaproteobacteria</taxon>
        <taxon>Burkholderiales</taxon>
        <taxon>Comamonadaceae</taxon>
        <taxon>Paracidovorax</taxon>
    </lineage>
</organism>
<dbReference type="Pfam" id="PF13449">
    <property type="entry name" value="Phytase-like"/>
    <property type="match status" value="1"/>
</dbReference>
<gene>
    <name evidence="4" type="ORF">SAMN04489711_10398</name>
</gene>
<feature type="signal peptide" evidence="2">
    <location>
        <begin position="1"/>
        <end position="26"/>
    </location>
</feature>
<dbReference type="PROSITE" id="PS51257">
    <property type="entry name" value="PROKAR_LIPOPROTEIN"/>
    <property type="match status" value="1"/>
</dbReference>
<evidence type="ECO:0000256" key="1">
    <source>
        <dbReference type="SAM" id="MobiDB-lite"/>
    </source>
</evidence>
<evidence type="ECO:0000256" key="2">
    <source>
        <dbReference type="SAM" id="SignalP"/>
    </source>
</evidence>
<keyword evidence="5" id="KW-1185">Reference proteome</keyword>
<protein>
    <submittedName>
        <fullName evidence="4">Uncharacterized conserved protein</fullName>
    </submittedName>
</protein>
<accession>A0A1I2BN40</accession>
<feature type="domain" description="Phytase-like" evidence="3">
    <location>
        <begin position="65"/>
        <end position="377"/>
    </location>
</feature>
<name>A0A1I2BN40_9BURK</name>
<evidence type="ECO:0000313" key="4">
    <source>
        <dbReference type="EMBL" id="SFE57581.1"/>
    </source>
</evidence>
<dbReference type="OrthoDB" id="9798539at2"/>
<dbReference type="RefSeq" id="WP_092938347.1">
    <property type="nucleotide sequence ID" value="NZ_FONX01000003.1"/>
</dbReference>
<reference evidence="5" key="1">
    <citation type="submission" date="2016-10" db="EMBL/GenBank/DDBJ databases">
        <authorList>
            <person name="Varghese N."/>
            <person name="Submissions S."/>
        </authorList>
    </citation>
    <scope>NUCLEOTIDE SEQUENCE [LARGE SCALE GENOMIC DNA]</scope>
    <source>
        <strain evidence="5">DSM 27981</strain>
    </source>
</reference>
<feature type="region of interest" description="Disordered" evidence="1">
    <location>
        <begin position="184"/>
        <end position="208"/>
    </location>
</feature>
<dbReference type="Proteomes" id="UP000199119">
    <property type="component" value="Unassembled WGS sequence"/>
</dbReference>
<dbReference type="SUPFAM" id="SSF82171">
    <property type="entry name" value="DPP6 N-terminal domain-like"/>
    <property type="match status" value="1"/>
</dbReference>
<dbReference type="STRING" id="1177982.SAMN04489711_10398"/>
<evidence type="ECO:0000313" key="5">
    <source>
        <dbReference type="Proteomes" id="UP000199119"/>
    </source>
</evidence>
<dbReference type="AlphaFoldDB" id="A0A1I2BN40"/>
<proteinExistence type="predicted"/>
<evidence type="ECO:0000259" key="3">
    <source>
        <dbReference type="Pfam" id="PF13449"/>
    </source>
</evidence>
<dbReference type="InterPro" id="IPR027372">
    <property type="entry name" value="Phytase-like_dom"/>
</dbReference>
<dbReference type="EMBL" id="FONX01000003">
    <property type="protein sequence ID" value="SFE57581.1"/>
    <property type="molecule type" value="Genomic_DNA"/>
</dbReference>
<feature type="chain" id="PRO_5011515215" evidence="2">
    <location>
        <begin position="27"/>
        <end position="397"/>
    </location>
</feature>
<keyword evidence="2" id="KW-0732">Signal</keyword>
<sequence length="397" mass="41470">MSTLFRTSPWAPLLAAGLALALSACAPLPQAVPAAPAATAAAGPRPALRLIGSAAIAPGTEVLGTTFGGISGIDYDAASGRWLLISDDRSALQPARIYTATLRYGPQGLETPAITGMVALRHANGRTYPSPRRPEPGVDVPDAEAVRWLPGSGGHFLWTSEGDFGRGFGPQLRESRIDGSAVRDLPLPASFQPDGAHGRGPRSNGTLEGLALSPDGRTLWLSMEMPWRQDGPLPTPAAPGGPVRFTALDLATGQPLRQIAYQPDAVAHARRIPWGPQMNGISEILEDGRHHLLVLERSYSAGAGFAVRLYRIDTRTGSDTLALPALAPGSYTPAPKTLVADLATLGAGTLDNLEGMAWGPPLPGGGRVIVFVSDDNFNPAEVTQFIAAEYTVPSAAP</sequence>